<dbReference type="CDD" id="cd00473">
    <property type="entry name" value="bS6"/>
    <property type="match status" value="1"/>
</dbReference>
<sequence>MNKYEIMTITKNSVGEAGAAKAIAQVTELINANKGSVEGSKSWGKRKLVYEINHEDHGYYDVVDFTLSPSKLAVVKAKLNLMPNIVRYLITAK</sequence>
<evidence type="ECO:0000256" key="3">
    <source>
        <dbReference type="HAMAP-Rule" id="MF_00360"/>
    </source>
</evidence>
<keyword evidence="3" id="KW-0687">Ribonucleoprotein</keyword>
<evidence type="ECO:0000256" key="1">
    <source>
        <dbReference type="ARBA" id="ARBA00009512"/>
    </source>
</evidence>
<dbReference type="GO" id="GO:0070181">
    <property type="term" value="F:small ribosomal subunit rRNA binding"/>
    <property type="evidence" value="ECO:0007669"/>
    <property type="project" value="TreeGrafter"/>
</dbReference>
<dbReference type="AlphaFoldDB" id="A0A955EC97"/>
<accession>A0A955EC97</accession>
<reference evidence="4" key="2">
    <citation type="journal article" date="2021" name="Microbiome">
        <title>Successional dynamics and alternative stable states in a saline activated sludge microbial community over 9 years.</title>
        <authorList>
            <person name="Wang Y."/>
            <person name="Ye J."/>
            <person name="Ju F."/>
            <person name="Liu L."/>
            <person name="Boyd J.A."/>
            <person name="Deng Y."/>
            <person name="Parks D.H."/>
            <person name="Jiang X."/>
            <person name="Yin X."/>
            <person name="Woodcroft B.J."/>
            <person name="Tyson G.W."/>
            <person name="Hugenholtz P."/>
            <person name="Polz M.F."/>
            <person name="Zhang T."/>
        </authorList>
    </citation>
    <scope>NUCLEOTIDE SEQUENCE</scope>
    <source>
        <strain evidence="4">HKST-UBA79</strain>
    </source>
</reference>
<dbReference type="InterPro" id="IPR020814">
    <property type="entry name" value="Ribosomal_S6_plastid/chlpt"/>
</dbReference>
<dbReference type="GO" id="GO:0005737">
    <property type="term" value="C:cytoplasm"/>
    <property type="evidence" value="ECO:0007669"/>
    <property type="project" value="UniProtKB-ARBA"/>
</dbReference>
<dbReference type="HAMAP" id="MF_00360">
    <property type="entry name" value="Ribosomal_bS6"/>
    <property type="match status" value="1"/>
</dbReference>
<dbReference type="Proteomes" id="UP000740557">
    <property type="component" value="Unassembled WGS sequence"/>
</dbReference>
<organism evidence="4 5">
    <name type="scientific">candidate division WWE3 bacterium</name>
    <dbReference type="NCBI Taxonomy" id="2053526"/>
    <lineage>
        <taxon>Bacteria</taxon>
        <taxon>Katanobacteria</taxon>
    </lineage>
</organism>
<dbReference type="GO" id="GO:1990904">
    <property type="term" value="C:ribonucleoprotein complex"/>
    <property type="evidence" value="ECO:0007669"/>
    <property type="project" value="UniProtKB-KW"/>
</dbReference>
<dbReference type="InterPro" id="IPR000529">
    <property type="entry name" value="Ribosomal_bS6"/>
</dbReference>
<dbReference type="SUPFAM" id="SSF54995">
    <property type="entry name" value="Ribosomal protein S6"/>
    <property type="match status" value="1"/>
</dbReference>
<evidence type="ECO:0000313" key="5">
    <source>
        <dbReference type="Proteomes" id="UP000740557"/>
    </source>
</evidence>
<dbReference type="InterPro" id="IPR035980">
    <property type="entry name" value="Ribosomal_bS6_sf"/>
</dbReference>
<dbReference type="GO" id="GO:0003735">
    <property type="term" value="F:structural constituent of ribosome"/>
    <property type="evidence" value="ECO:0007669"/>
    <property type="project" value="InterPro"/>
</dbReference>
<dbReference type="Pfam" id="PF01250">
    <property type="entry name" value="Ribosomal_S6"/>
    <property type="match status" value="1"/>
</dbReference>
<dbReference type="NCBIfam" id="TIGR00166">
    <property type="entry name" value="S6"/>
    <property type="match status" value="1"/>
</dbReference>
<dbReference type="Gene3D" id="3.30.70.60">
    <property type="match status" value="1"/>
</dbReference>
<name>A0A955EC97_UNCKA</name>
<evidence type="ECO:0000313" key="4">
    <source>
        <dbReference type="EMBL" id="MCA9307931.1"/>
    </source>
</evidence>
<protein>
    <recommendedName>
        <fullName evidence="2 3">Small ribosomal subunit protein bS6</fullName>
    </recommendedName>
</protein>
<dbReference type="EMBL" id="JAGQNX010000008">
    <property type="protein sequence ID" value="MCA9307931.1"/>
    <property type="molecule type" value="Genomic_DNA"/>
</dbReference>
<keyword evidence="3" id="KW-0699">rRNA-binding</keyword>
<reference evidence="4" key="1">
    <citation type="submission" date="2020-04" db="EMBL/GenBank/DDBJ databases">
        <authorList>
            <person name="Zhang T."/>
        </authorList>
    </citation>
    <scope>NUCLEOTIDE SEQUENCE</scope>
    <source>
        <strain evidence="4">HKST-UBA79</strain>
    </source>
</reference>
<comment type="function">
    <text evidence="3">Binds together with bS18 to 16S ribosomal RNA.</text>
</comment>
<keyword evidence="3 4" id="KW-0689">Ribosomal protein</keyword>
<dbReference type="PANTHER" id="PTHR21011:SF1">
    <property type="entry name" value="SMALL RIBOSOMAL SUBUNIT PROTEIN BS6M"/>
    <property type="match status" value="1"/>
</dbReference>
<gene>
    <name evidence="3 4" type="primary">rpsF</name>
    <name evidence="4" type="ORF">KC980_00290</name>
</gene>
<keyword evidence="3" id="KW-0694">RNA-binding</keyword>
<comment type="similarity">
    <text evidence="1 3">Belongs to the bacterial ribosomal protein bS6 family.</text>
</comment>
<dbReference type="PANTHER" id="PTHR21011">
    <property type="entry name" value="MITOCHONDRIAL 28S RIBOSOMAL PROTEIN S6"/>
    <property type="match status" value="1"/>
</dbReference>
<dbReference type="InterPro" id="IPR014717">
    <property type="entry name" value="Transl_elong_EF1B/ribsomal_bS6"/>
</dbReference>
<evidence type="ECO:0000256" key="2">
    <source>
        <dbReference type="ARBA" id="ARBA00035294"/>
    </source>
</evidence>
<dbReference type="GO" id="GO:0006412">
    <property type="term" value="P:translation"/>
    <property type="evidence" value="ECO:0007669"/>
    <property type="project" value="UniProtKB-UniRule"/>
</dbReference>
<proteinExistence type="inferred from homology"/>
<comment type="caution">
    <text evidence="4">The sequence shown here is derived from an EMBL/GenBank/DDBJ whole genome shotgun (WGS) entry which is preliminary data.</text>
</comment>
<dbReference type="GO" id="GO:0005840">
    <property type="term" value="C:ribosome"/>
    <property type="evidence" value="ECO:0007669"/>
    <property type="project" value="UniProtKB-KW"/>
</dbReference>